<feature type="non-terminal residue" evidence="8">
    <location>
        <position position="1"/>
    </location>
</feature>
<dbReference type="InterPro" id="IPR022683">
    <property type="entry name" value="Calpain_III"/>
</dbReference>
<dbReference type="EMBL" id="BRYB01002082">
    <property type="protein sequence ID" value="GMI39402.1"/>
    <property type="molecule type" value="Genomic_DNA"/>
</dbReference>
<dbReference type="Pfam" id="PF00648">
    <property type="entry name" value="Peptidase_C2"/>
    <property type="match status" value="1"/>
</dbReference>
<feature type="domain" description="Calpain catalytic" evidence="7">
    <location>
        <begin position="1"/>
        <end position="195"/>
    </location>
</feature>
<dbReference type="InterPro" id="IPR022684">
    <property type="entry name" value="Calpain_cysteine_protease"/>
</dbReference>
<keyword evidence="3" id="KW-0378">Hydrolase</keyword>
<evidence type="ECO:0000256" key="2">
    <source>
        <dbReference type="ARBA" id="ARBA00022670"/>
    </source>
</evidence>
<sequence length="873" mass="96356">TPPSPPPPRYARTSEAGEVFLPFLEKAYAKLHGTYESCGRGSIAEALVDLTGGTVSKIALGKERGGERDRFLWDELVAFAARGHVLGAGISDMSQVTTEGEETQGLRRNLAYPILEVREVEATTGEIRLVKLQNTWGGEGWKGDWGAGSTTWEDYPEVYTELIEGASPEEIASTFWMEWGSLASVFTKVYVCRTFSDEEDKWRQYCLAGDWVGKTAGGAYKASAGKAAAAAAEAAAVPESEPATGGSAKPLPVKVDEGDSANLAKALQKQSTVRPDADAYWFNNPQFQIRCDTRTTVHLSLMQQDRRLRSQLRENYNISFEVVKTKKIIADINSDHPRIWELEQEGVADLSHEVVSDSSRGPYSSHLPQREVSVSNLVLDPLYVYTVIPHPTQRLREGKYFLRAFADQNLEVTQIRETTSLFLPGSWDKVSDRDTSGGPLRVYDEKAKAWKENAKWCQNPQFLLTTTKPRTAYDVDDGPNACKTVDIKIVVRRTDSKKKGAVAANKRASRDDGVRKSSNIAVEKFTSIGVAVVKAPMSDKDAKHASQRRKQQDAKVNALGQRLPTKESSLKAARRKQEQLREEQEFAERQQAGLKKGAQQSYIDEDAEMTEEQMNPSKAVKAATNLPDRKLMIAKEEWSLCTDHSSADVTSMYLRKVDLDTLSDGLLIIPSMSERGLKGGFTLEVHTDYPVKVEELPEATSKTLSGEWGDGTSGGNHLNGADWKKNPKYLLNLNNSDDSNVKITLSRNGKSWAKDCTKDSIGCMIGFYIMRQSNMVRDQDFLYHDGKPWTETSFVALNSVSTPEEFKLPPLGGDDSYVIVPTTFDSGKKGGFFLSVVCDGDFSLKLDKGGDKKGGKEGEAEGSKRGLGGGKRK</sequence>
<feature type="region of interest" description="Disordered" evidence="6">
    <location>
        <begin position="846"/>
        <end position="873"/>
    </location>
</feature>
<evidence type="ECO:0000256" key="6">
    <source>
        <dbReference type="SAM" id="MobiDB-lite"/>
    </source>
</evidence>
<evidence type="ECO:0000259" key="7">
    <source>
        <dbReference type="PROSITE" id="PS50203"/>
    </source>
</evidence>
<evidence type="ECO:0000313" key="8">
    <source>
        <dbReference type="EMBL" id="GMI39402.1"/>
    </source>
</evidence>
<dbReference type="Gene3D" id="2.60.120.380">
    <property type="match status" value="2"/>
</dbReference>
<dbReference type="InterPro" id="IPR036213">
    <property type="entry name" value="Calpain_III_sf"/>
</dbReference>
<protein>
    <recommendedName>
        <fullName evidence="7">Calpain catalytic domain-containing protein</fullName>
    </recommendedName>
</protein>
<dbReference type="PANTHER" id="PTHR10183:SF379">
    <property type="entry name" value="CALPAIN-5"/>
    <property type="match status" value="1"/>
</dbReference>
<dbReference type="Pfam" id="PF01067">
    <property type="entry name" value="Calpain_III"/>
    <property type="match status" value="2"/>
</dbReference>
<dbReference type="InterPro" id="IPR022682">
    <property type="entry name" value="Calpain_domain_III"/>
</dbReference>
<comment type="caution">
    <text evidence="5">Lacks conserved residue(s) required for the propagation of feature annotation.</text>
</comment>
<name>A0ABQ6N317_9STRA</name>
<evidence type="ECO:0000256" key="3">
    <source>
        <dbReference type="ARBA" id="ARBA00022801"/>
    </source>
</evidence>
<gene>
    <name evidence="8" type="ORF">TeGR_g12438</name>
</gene>
<dbReference type="SMART" id="SM00230">
    <property type="entry name" value="CysPc"/>
    <property type="match status" value="1"/>
</dbReference>
<evidence type="ECO:0000256" key="5">
    <source>
        <dbReference type="PROSITE-ProRule" id="PRU00239"/>
    </source>
</evidence>
<dbReference type="SUPFAM" id="SSF49758">
    <property type="entry name" value="Calpain large subunit, middle domain (domain III)"/>
    <property type="match status" value="3"/>
</dbReference>
<dbReference type="PRINTS" id="PR00704">
    <property type="entry name" value="CALPAIN"/>
</dbReference>
<dbReference type="Gene3D" id="3.90.70.10">
    <property type="entry name" value="Cysteine proteinases"/>
    <property type="match status" value="1"/>
</dbReference>
<dbReference type="InterPro" id="IPR038765">
    <property type="entry name" value="Papain-like_cys_pep_sf"/>
</dbReference>
<dbReference type="Proteomes" id="UP001165060">
    <property type="component" value="Unassembled WGS sequence"/>
</dbReference>
<dbReference type="PROSITE" id="PS50203">
    <property type="entry name" value="CALPAIN_CAT"/>
    <property type="match status" value="1"/>
</dbReference>
<comment type="caution">
    <text evidence="8">The sequence shown here is derived from an EMBL/GenBank/DDBJ whole genome shotgun (WGS) entry which is preliminary data.</text>
</comment>
<proteinExistence type="inferred from homology"/>
<dbReference type="SMART" id="SM00720">
    <property type="entry name" value="calpain_III"/>
    <property type="match status" value="1"/>
</dbReference>
<feature type="compositionally biased region" description="Basic and acidic residues" evidence="6">
    <location>
        <begin position="846"/>
        <end position="864"/>
    </location>
</feature>
<keyword evidence="2" id="KW-0645">Protease</keyword>
<feature type="region of interest" description="Disordered" evidence="6">
    <location>
        <begin position="537"/>
        <end position="599"/>
    </location>
</feature>
<keyword evidence="4" id="KW-0788">Thiol protease</keyword>
<keyword evidence="9" id="KW-1185">Reference proteome</keyword>
<feature type="compositionally biased region" description="Basic and acidic residues" evidence="6">
    <location>
        <begin position="564"/>
        <end position="588"/>
    </location>
</feature>
<organism evidence="8 9">
    <name type="scientific">Tetraparma gracilis</name>
    <dbReference type="NCBI Taxonomy" id="2962635"/>
    <lineage>
        <taxon>Eukaryota</taxon>
        <taxon>Sar</taxon>
        <taxon>Stramenopiles</taxon>
        <taxon>Ochrophyta</taxon>
        <taxon>Bolidophyceae</taxon>
        <taxon>Parmales</taxon>
        <taxon>Triparmaceae</taxon>
        <taxon>Tetraparma</taxon>
    </lineage>
</organism>
<comment type="similarity">
    <text evidence="1">Belongs to the peptidase C2 family.</text>
</comment>
<evidence type="ECO:0000313" key="9">
    <source>
        <dbReference type="Proteomes" id="UP001165060"/>
    </source>
</evidence>
<evidence type="ECO:0000256" key="1">
    <source>
        <dbReference type="ARBA" id="ARBA00007623"/>
    </source>
</evidence>
<dbReference type="InterPro" id="IPR001300">
    <property type="entry name" value="Peptidase_C2_calpain_cat"/>
</dbReference>
<dbReference type="PANTHER" id="PTHR10183">
    <property type="entry name" value="CALPAIN"/>
    <property type="match status" value="1"/>
</dbReference>
<accession>A0ABQ6N317</accession>
<reference evidence="8 9" key="1">
    <citation type="journal article" date="2023" name="Commun. Biol.">
        <title>Genome analysis of Parmales, the sister group of diatoms, reveals the evolutionary specialization of diatoms from phago-mixotrophs to photoautotrophs.</title>
        <authorList>
            <person name="Ban H."/>
            <person name="Sato S."/>
            <person name="Yoshikawa S."/>
            <person name="Yamada K."/>
            <person name="Nakamura Y."/>
            <person name="Ichinomiya M."/>
            <person name="Sato N."/>
            <person name="Blanc-Mathieu R."/>
            <person name="Endo H."/>
            <person name="Kuwata A."/>
            <person name="Ogata H."/>
        </authorList>
    </citation>
    <scope>NUCLEOTIDE SEQUENCE [LARGE SCALE GENOMIC DNA]</scope>
</reference>
<evidence type="ECO:0000256" key="4">
    <source>
        <dbReference type="ARBA" id="ARBA00022807"/>
    </source>
</evidence>
<dbReference type="SUPFAM" id="SSF54001">
    <property type="entry name" value="Cysteine proteinases"/>
    <property type="match status" value="1"/>
</dbReference>